<gene>
    <name evidence="12" type="ordered locus">Kkor_1867</name>
</gene>
<evidence type="ECO:0000256" key="6">
    <source>
        <dbReference type="ARBA" id="ARBA00038095"/>
    </source>
</evidence>
<evidence type="ECO:0000256" key="4">
    <source>
        <dbReference type="ARBA" id="ARBA00023098"/>
    </source>
</evidence>
<dbReference type="CDD" id="cd07986">
    <property type="entry name" value="LPLAT_ACT14924-like"/>
    <property type="match status" value="1"/>
</dbReference>
<keyword evidence="13" id="KW-1185">Reference proteome</keyword>
<proteinExistence type="inferred from homology"/>
<comment type="pathway">
    <text evidence="1">Lipid metabolism.</text>
</comment>
<dbReference type="OrthoDB" id="1113830at2"/>
<keyword evidence="3 12" id="KW-0808">Transferase</keyword>
<dbReference type="InterPro" id="IPR016181">
    <property type="entry name" value="Acyl_CoA_acyltransferase"/>
</dbReference>
<dbReference type="PANTHER" id="PTHR37323">
    <property type="entry name" value="GCN5-RELATED N-ACETYLTRANSFERASE"/>
    <property type="match status" value="1"/>
</dbReference>
<reference evidence="12 13" key="1">
    <citation type="journal article" date="2009" name="Stand. Genomic Sci.">
        <title>Complete genome sequence of Kangiella koreensis type strain (SW-125).</title>
        <authorList>
            <person name="Han C."/>
            <person name="Sikorski J."/>
            <person name="Lapidus A."/>
            <person name="Nolan M."/>
            <person name="Glavina Del Rio T."/>
            <person name="Tice H."/>
            <person name="Cheng J.F."/>
            <person name="Lucas S."/>
            <person name="Chen F."/>
            <person name="Copeland A."/>
            <person name="Ivanova N."/>
            <person name="Mavromatis K."/>
            <person name="Ovchinnikova G."/>
            <person name="Pati A."/>
            <person name="Bruce D."/>
            <person name="Goodwin L."/>
            <person name="Pitluck S."/>
            <person name="Chen A."/>
            <person name="Palaniappan K."/>
            <person name="Land M."/>
            <person name="Hauser L."/>
            <person name="Chang Y.J."/>
            <person name="Jeffries C.D."/>
            <person name="Chain P."/>
            <person name="Saunders E."/>
            <person name="Brettin T."/>
            <person name="Goker M."/>
            <person name="Tindall B.J."/>
            <person name="Bristow J."/>
            <person name="Eisen J.A."/>
            <person name="Markowitz V."/>
            <person name="Hugenholtz P."/>
            <person name="Kyrpides N.C."/>
            <person name="Klenk H.P."/>
            <person name="Detter J.C."/>
        </authorList>
    </citation>
    <scope>NUCLEOTIDE SEQUENCE [LARGE SCALE GENOMIC DNA]</scope>
    <source>
        <strain evidence="13">DSM 16069 / KCTC 12182 / SW-125</strain>
    </source>
</reference>
<dbReference type="Proteomes" id="UP000001231">
    <property type="component" value="Chromosome"/>
</dbReference>
<sequence>MINSNNLVEQFLPKLEKSPRIKSGVSRLIANLFHEQEINRFIEQNQHLSPCDFLEKVNEHLGLSYAVSNSSLENIPVFGRVVIIANHPLGSLDGLALLALVHSVRKDAKIVVNELLGSLAPLRPFFLGVNNLTGQSSRDKIQQIHQSLEDEQAVIFFPAGEVSRLSIKGVRDSKWHSGFLRMAKHVKAPVLPIHVGGKNSKFFYGLSLIAKPVSALLLVREMFKNVSLTLPIKVGKLIPYASFSGMSPASKDSIARFKEHLYGLKKDKSGFFETEQSIAHPEKKQLLKEELSSCRLIGQTHDSKKIYLLENTIDSVLLREIGRLREVAFRKVGEGTGNRRDIDKFDYYYKHIVLWDEQDLEIVGSYRIADINRLQTDQELYSETLFGYEDQLRKKFPMAMELGRSFVQPRYWGKRSLDYLWFGIGAYLRENPHVRYLFGPISLSNDYPAFAKDLIIYFYHKFYGAPLLLARSFNAYRIKPVQKAKLEKLFSHQDEKESFAILKSELAKLSCSVPTLFKQYSDLCIEGGVEFHDFGSDPAFGDCIDSVVWIDLLKLKEKKRKRYISELV</sequence>
<dbReference type="EMBL" id="CP001707">
    <property type="protein sequence ID" value="ACV27279.1"/>
    <property type="molecule type" value="Genomic_DNA"/>
</dbReference>
<comment type="similarity">
    <text evidence="6">Belongs to the acetyltransferase family. OlsB subfamily.</text>
</comment>
<dbReference type="Pfam" id="PF13444">
    <property type="entry name" value="Acetyltransf_5"/>
    <property type="match status" value="1"/>
</dbReference>
<dbReference type="EC" id="2.3.2.30" evidence="7"/>
<feature type="domain" description="Phospholipid/glycerol acyltransferase" evidence="11">
    <location>
        <begin position="81"/>
        <end position="198"/>
    </location>
</feature>
<dbReference type="AlphaFoldDB" id="C7R5V5"/>
<dbReference type="InParanoid" id="C7R5V5"/>
<organism evidence="12 13">
    <name type="scientific">Kangiella koreensis (strain DSM 16069 / JCM 12317 / KCTC 12182 / SW-125)</name>
    <dbReference type="NCBI Taxonomy" id="523791"/>
    <lineage>
        <taxon>Bacteria</taxon>
        <taxon>Pseudomonadati</taxon>
        <taxon>Pseudomonadota</taxon>
        <taxon>Gammaproteobacteria</taxon>
        <taxon>Kangiellales</taxon>
        <taxon>Kangiellaceae</taxon>
        <taxon>Kangiella</taxon>
    </lineage>
</organism>
<evidence type="ECO:0000256" key="8">
    <source>
        <dbReference type="ARBA" id="ARBA00039866"/>
    </source>
</evidence>
<keyword evidence="4" id="KW-0443">Lipid metabolism</keyword>
<dbReference type="Gene3D" id="3.40.630.30">
    <property type="match status" value="1"/>
</dbReference>
<dbReference type="eggNOG" id="COG0204">
    <property type="taxonomic scope" value="Bacteria"/>
</dbReference>
<comment type="catalytic activity">
    <reaction evidence="10">
        <text>a (3R)-hydroxyacyl-[ACP] + L-ornithine = a lyso-ornithine lipid + holo-[ACP] + H(+)</text>
        <dbReference type="Rhea" id="RHEA:20633"/>
        <dbReference type="Rhea" id="RHEA-COMP:9685"/>
        <dbReference type="Rhea" id="RHEA-COMP:9945"/>
        <dbReference type="ChEBI" id="CHEBI:15378"/>
        <dbReference type="ChEBI" id="CHEBI:46911"/>
        <dbReference type="ChEBI" id="CHEBI:64479"/>
        <dbReference type="ChEBI" id="CHEBI:78827"/>
        <dbReference type="ChEBI" id="CHEBI:138482"/>
        <dbReference type="EC" id="2.3.2.30"/>
    </reaction>
    <physiologicalReaction direction="left-to-right" evidence="10">
        <dbReference type="Rhea" id="RHEA:20634"/>
    </physiologicalReaction>
</comment>
<dbReference type="GO" id="GO:0006629">
    <property type="term" value="P:lipid metabolic process"/>
    <property type="evidence" value="ECO:0007669"/>
    <property type="project" value="UniProtKB-KW"/>
</dbReference>
<dbReference type="GO" id="GO:0043810">
    <property type="term" value="F:ornithine-acyl [acyl carrier protein] N-acyltransferase activity"/>
    <property type="evidence" value="ECO:0007669"/>
    <property type="project" value="UniProtKB-EC"/>
</dbReference>
<dbReference type="PANTHER" id="PTHR37323:SF1">
    <property type="entry name" value="L-ORNITHINE N(ALPHA)-ACYLTRANSFERASE"/>
    <property type="match status" value="1"/>
</dbReference>
<evidence type="ECO:0000256" key="1">
    <source>
        <dbReference type="ARBA" id="ARBA00005189"/>
    </source>
</evidence>
<dbReference type="SUPFAM" id="SSF55729">
    <property type="entry name" value="Acyl-CoA N-acyltransferases (Nat)"/>
    <property type="match status" value="1"/>
</dbReference>
<evidence type="ECO:0000256" key="10">
    <source>
        <dbReference type="ARBA" id="ARBA00047785"/>
    </source>
</evidence>
<dbReference type="RefSeq" id="WP_015780884.1">
    <property type="nucleotide sequence ID" value="NC_013166.1"/>
</dbReference>
<evidence type="ECO:0000256" key="9">
    <source>
        <dbReference type="ARBA" id="ARBA00045724"/>
    </source>
</evidence>
<dbReference type="eggNOG" id="COG3176">
    <property type="taxonomic scope" value="Bacteria"/>
</dbReference>
<dbReference type="SMART" id="SM00563">
    <property type="entry name" value="PlsC"/>
    <property type="match status" value="1"/>
</dbReference>
<keyword evidence="2" id="KW-0444">Lipid biosynthesis</keyword>
<dbReference type="HOGENOM" id="CLU_033329_1_0_6"/>
<dbReference type="SUPFAM" id="SSF69593">
    <property type="entry name" value="Glycerol-3-phosphate (1)-acyltransferase"/>
    <property type="match status" value="1"/>
</dbReference>
<dbReference type="KEGG" id="kko:Kkor_1867"/>
<evidence type="ECO:0000256" key="2">
    <source>
        <dbReference type="ARBA" id="ARBA00022516"/>
    </source>
</evidence>
<dbReference type="InterPro" id="IPR052351">
    <property type="entry name" value="Ornithine_N-alpha-AT"/>
</dbReference>
<dbReference type="InterPro" id="IPR002123">
    <property type="entry name" value="Plipid/glycerol_acylTrfase"/>
</dbReference>
<evidence type="ECO:0000259" key="11">
    <source>
        <dbReference type="SMART" id="SM00563"/>
    </source>
</evidence>
<name>C7R5V5_KANKD</name>
<evidence type="ECO:0000313" key="12">
    <source>
        <dbReference type="EMBL" id="ACV27279.1"/>
    </source>
</evidence>
<evidence type="ECO:0000256" key="7">
    <source>
        <dbReference type="ARBA" id="ARBA00039058"/>
    </source>
</evidence>
<dbReference type="STRING" id="523791.Kkor_1867"/>
<dbReference type="Pfam" id="PF19576">
    <property type="entry name" value="Acyltransf_2"/>
    <property type="match status" value="1"/>
</dbReference>
<evidence type="ECO:0000256" key="5">
    <source>
        <dbReference type="ARBA" id="ARBA00023315"/>
    </source>
</evidence>
<accession>C7R5V5</accession>
<comment type="function">
    <text evidence="9">Catalyzes the first step in the biosynthesis of ornithine lipids, which are phosphorus-free membrane lipids. Catalyzes the 3-hydroxyacyl-acyl carrier protein-dependent acylation of ornithine to form lyso-ornithine lipid (LOL).</text>
</comment>
<keyword evidence="5 12" id="KW-0012">Acyltransferase</keyword>
<protein>
    <recommendedName>
        <fullName evidence="8">L-ornithine N(alpha)-acyltransferase</fullName>
        <ecNumber evidence="7">2.3.2.30</ecNumber>
    </recommendedName>
</protein>
<dbReference type="InterPro" id="IPR045746">
    <property type="entry name" value="ACT14924-like_Acyltransf_dom"/>
</dbReference>
<evidence type="ECO:0000256" key="3">
    <source>
        <dbReference type="ARBA" id="ARBA00022679"/>
    </source>
</evidence>
<evidence type="ECO:0000313" key="13">
    <source>
        <dbReference type="Proteomes" id="UP000001231"/>
    </source>
</evidence>